<gene>
    <name evidence="1" type="ORF">ADH67_00690</name>
</gene>
<proteinExistence type="predicted"/>
<keyword evidence="2" id="KW-1185">Reference proteome</keyword>
<reference evidence="2" key="1">
    <citation type="submission" date="2017-05" db="EMBL/GenBank/DDBJ databases">
        <title>Improved OligoMM genomes.</title>
        <authorList>
            <person name="Garzetti D."/>
        </authorList>
    </citation>
    <scope>NUCLEOTIDE SEQUENCE [LARGE SCALE GENOMIC DNA]</scope>
    <source>
        <strain evidence="2">YL45</strain>
    </source>
</reference>
<evidence type="ECO:0008006" key="3">
    <source>
        <dbReference type="Google" id="ProtNLM"/>
    </source>
</evidence>
<accession>A0A227KSJ7</accession>
<name>A0A227KSJ7_9BURK</name>
<evidence type="ECO:0000313" key="2">
    <source>
        <dbReference type="Proteomes" id="UP000214610"/>
    </source>
</evidence>
<sequence>MADEKELSAGYNDFASSNETNALNFFVSSLISKIVSTSLPVVVTAVERNGKDKGAGYVSVKPLLQPRNNKGQGLQVTNIPKLPYFRLQHGKAAVICDPKVGDIGLAVVAKNDISNINGDNTPKVPATFRQFDPSDSFYIGGFWGSAPEVFIHLEDEGTIAIEAPQEVTIKTKSAKVEAQTMEVTASSSFTVTAPQINLNGAISGGGAGGENATFSGDVSAQGISLTTHTHTGVQSGDSSTGQPE</sequence>
<protein>
    <recommendedName>
        <fullName evidence="3">Phage protein Gp138 N-terminal domain-containing protein</fullName>
    </recommendedName>
</protein>
<dbReference type="Pfam" id="PF18946">
    <property type="entry name" value="Apex"/>
    <property type="match status" value="1"/>
</dbReference>
<dbReference type="InterPro" id="IPR044033">
    <property type="entry name" value="GpV-like_apex"/>
</dbReference>
<dbReference type="Proteomes" id="UP000214610">
    <property type="component" value="Unassembled WGS sequence"/>
</dbReference>
<dbReference type="AlphaFoldDB" id="A0A227KSJ7"/>
<organism evidence="1 2">
    <name type="scientific">Turicimonas muris</name>
    <dbReference type="NCBI Taxonomy" id="1796652"/>
    <lineage>
        <taxon>Bacteria</taxon>
        <taxon>Pseudomonadati</taxon>
        <taxon>Pseudomonadota</taxon>
        <taxon>Betaproteobacteria</taxon>
        <taxon>Burkholderiales</taxon>
        <taxon>Sutterellaceae</taxon>
        <taxon>Turicimonas</taxon>
    </lineage>
</organism>
<dbReference type="InterPro" id="IPR037026">
    <property type="entry name" value="Vgr_OB-fold_dom_sf"/>
</dbReference>
<dbReference type="RefSeq" id="WP_066590717.1">
    <property type="nucleotide sequence ID" value="NZ_CP065313.1"/>
</dbReference>
<dbReference type="EMBL" id="NHMP01000001">
    <property type="protein sequence ID" value="OXE50854.1"/>
    <property type="molecule type" value="Genomic_DNA"/>
</dbReference>
<comment type="caution">
    <text evidence="1">The sequence shown here is derived from an EMBL/GenBank/DDBJ whole genome shotgun (WGS) entry which is preliminary data.</text>
</comment>
<evidence type="ECO:0000313" key="1">
    <source>
        <dbReference type="EMBL" id="OXE50854.1"/>
    </source>
</evidence>
<dbReference type="GeneID" id="78363040"/>
<dbReference type="Gene3D" id="2.40.50.230">
    <property type="entry name" value="Gp5 N-terminal domain"/>
    <property type="match status" value="1"/>
</dbReference>